<gene>
    <name evidence="1" type="ORF">SAMN06295933_2015</name>
</gene>
<organism evidence="1 2">
    <name type="scientific">Desulfovibrio gilichinskyi</name>
    <dbReference type="NCBI Taxonomy" id="1519643"/>
    <lineage>
        <taxon>Bacteria</taxon>
        <taxon>Pseudomonadati</taxon>
        <taxon>Thermodesulfobacteriota</taxon>
        <taxon>Desulfovibrionia</taxon>
        <taxon>Desulfovibrionales</taxon>
        <taxon>Desulfovibrionaceae</taxon>
        <taxon>Desulfovibrio</taxon>
    </lineage>
</organism>
<proteinExistence type="predicted"/>
<protein>
    <submittedName>
        <fullName evidence="1">Uncharacterized protein</fullName>
    </submittedName>
</protein>
<reference evidence="2" key="1">
    <citation type="submission" date="2017-04" db="EMBL/GenBank/DDBJ databases">
        <authorList>
            <person name="Varghese N."/>
            <person name="Submissions S."/>
        </authorList>
    </citation>
    <scope>NUCLEOTIDE SEQUENCE [LARGE SCALE GENOMIC DNA]</scope>
    <source>
        <strain evidence="2">K3S</strain>
    </source>
</reference>
<name>A0A1X7DKT0_9BACT</name>
<evidence type="ECO:0000313" key="2">
    <source>
        <dbReference type="Proteomes" id="UP000192906"/>
    </source>
</evidence>
<dbReference type="EMBL" id="FWZU01000003">
    <property type="protein sequence ID" value="SMF17267.1"/>
    <property type="molecule type" value="Genomic_DNA"/>
</dbReference>
<keyword evidence="2" id="KW-1185">Reference proteome</keyword>
<dbReference type="Proteomes" id="UP000192906">
    <property type="component" value="Unassembled WGS sequence"/>
</dbReference>
<accession>A0A1X7DKT0</accession>
<evidence type="ECO:0000313" key="1">
    <source>
        <dbReference type="EMBL" id="SMF17267.1"/>
    </source>
</evidence>
<sequence length="55" mass="6416">MQERYCKCGNQVIVQYSNKRSDDWFTRFWIMGATFGKTVRVCPHCGSPLNIDSLK</sequence>
<dbReference type="AlphaFoldDB" id="A0A1X7DKT0"/>